<organism evidence="5 6">
    <name type="scientific">Penstemon smallii</name>
    <dbReference type="NCBI Taxonomy" id="265156"/>
    <lineage>
        <taxon>Eukaryota</taxon>
        <taxon>Viridiplantae</taxon>
        <taxon>Streptophyta</taxon>
        <taxon>Embryophyta</taxon>
        <taxon>Tracheophyta</taxon>
        <taxon>Spermatophyta</taxon>
        <taxon>Magnoliopsida</taxon>
        <taxon>eudicotyledons</taxon>
        <taxon>Gunneridae</taxon>
        <taxon>Pentapetalae</taxon>
        <taxon>asterids</taxon>
        <taxon>lamiids</taxon>
        <taxon>Lamiales</taxon>
        <taxon>Plantaginaceae</taxon>
        <taxon>Cheloneae</taxon>
        <taxon>Penstemon</taxon>
    </lineage>
</organism>
<dbReference type="PANTHER" id="PTHR10366">
    <property type="entry name" value="NAD DEPENDENT EPIMERASE/DEHYDRATASE"/>
    <property type="match status" value="1"/>
</dbReference>
<evidence type="ECO:0000259" key="4">
    <source>
        <dbReference type="Pfam" id="PF01073"/>
    </source>
</evidence>
<dbReference type="AlphaFoldDB" id="A0ABD3SZU4"/>
<dbReference type="InterPro" id="IPR036291">
    <property type="entry name" value="NAD(P)-bd_dom_sf"/>
</dbReference>
<keyword evidence="6" id="KW-1185">Reference proteome</keyword>
<accession>A0ABD3SZU4</accession>
<comment type="similarity">
    <text evidence="3">Belongs to the 3-beta-HSD family.</text>
</comment>
<dbReference type="EMBL" id="JBJXBP010000005">
    <property type="protein sequence ID" value="KAL3829738.1"/>
    <property type="molecule type" value="Genomic_DNA"/>
</dbReference>
<feature type="domain" description="3-beta hydroxysteroid dehydrogenase/isomerase" evidence="4">
    <location>
        <begin position="14"/>
        <end position="206"/>
    </location>
</feature>
<dbReference type="InterPro" id="IPR002225">
    <property type="entry name" value="3Beta_OHSteriod_DH/Estase"/>
</dbReference>
<dbReference type="GO" id="GO:0016491">
    <property type="term" value="F:oxidoreductase activity"/>
    <property type="evidence" value="ECO:0007669"/>
    <property type="project" value="UniProtKB-KW"/>
</dbReference>
<evidence type="ECO:0000256" key="2">
    <source>
        <dbReference type="ARBA" id="ARBA00023002"/>
    </source>
</evidence>
<keyword evidence="1" id="KW-0521">NADP</keyword>
<reference evidence="5 6" key="1">
    <citation type="submission" date="2024-12" db="EMBL/GenBank/DDBJ databases">
        <title>The unique morphological basis and parallel evolutionary history of personate flowers in Penstemon.</title>
        <authorList>
            <person name="Depatie T.H."/>
            <person name="Wessinger C.A."/>
        </authorList>
    </citation>
    <scope>NUCLEOTIDE SEQUENCE [LARGE SCALE GENOMIC DNA]</scope>
    <source>
        <strain evidence="5">WTNN_2</strain>
        <tissue evidence="5">Leaf</tissue>
    </source>
</reference>
<evidence type="ECO:0000313" key="5">
    <source>
        <dbReference type="EMBL" id="KAL3829738.1"/>
    </source>
</evidence>
<dbReference type="PANTHER" id="PTHR10366:SF696">
    <property type="entry name" value="OS07G0601900 PROTEIN"/>
    <property type="match status" value="1"/>
</dbReference>
<protein>
    <recommendedName>
        <fullName evidence="4">3-beta hydroxysteroid dehydrogenase/isomerase domain-containing protein</fullName>
    </recommendedName>
</protein>
<evidence type="ECO:0000256" key="1">
    <source>
        <dbReference type="ARBA" id="ARBA00022857"/>
    </source>
</evidence>
<keyword evidence="2 3" id="KW-0560">Oxidoreductase</keyword>
<dbReference type="InterPro" id="IPR050425">
    <property type="entry name" value="NAD(P)_dehydrat-like"/>
</dbReference>
<evidence type="ECO:0000256" key="3">
    <source>
        <dbReference type="RuleBase" id="RU004475"/>
    </source>
</evidence>
<gene>
    <name evidence="5" type="ORF">ACJIZ3_018540</name>
</gene>
<comment type="caution">
    <text evidence="5">The sequence shown here is derived from an EMBL/GenBank/DDBJ whole genome shotgun (WGS) entry which is preliminary data.</text>
</comment>
<dbReference type="Proteomes" id="UP001634393">
    <property type="component" value="Unassembled WGS sequence"/>
</dbReference>
<dbReference type="Pfam" id="PF01073">
    <property type="entry name" value="3Beta_HSD"/>
    <property type="match status" value="1"/>
</dbReference>
<dbReference type="SUPFAM" id="SSF51735">
    <property type="entry name" value="NAD(P)-binding Rossmann-fold domains"/>
    <property type="match status" value="1"/>
</dbReference>
<sequence>MEKGSSNSNYKVCVTGGAGYIGSSLIKKLLNQGCFVHATLRNLNDHSKVQHLKGLNGAEERLKLFEADMYKAEEFEPAIQGCDFVFHVATPMMHTEGHKYDNRVDATIDAARSIAAACSRSGTVKRLIYTASVMAASPLKDDIDGRSGFKEFMDETCWTPLNLSIAYQNNFLEEYTRAKTLSEKEILSSFDNSSSGGGMEVVTLACGLVGGENTIPCMTGSVAVFLSPLTNDDFAYNSLKFLEELLAKIPIVHIEDVCNAHIFCMKQVSMSGRFLCANGYASTADIASYYQKKYPQYSVKKEYLEGPKRETKWGSSLLAEKGFEYEGHWNLVLDDCIGFARKLEILS</sequence>
<name>A0ABD3SZU4_9LAMI</name>
<dbReference type="Gene3D" id="3.40.50.720">
    <property type="entry name" value="NAD(P)-binding Rossmann-like Domain"/>
    <property type="match status" value="1"/>
</dbReference>
<dbReference type="FunFam" id="3.40.50.720:FF:000645">
    <property type="entry name" value="Anthocyanidin reductase ((2S)-flavan-3-ol-forming)"/>
    <property type="match status" value="1"/>
</dbReference>
<proteinExistence type="inferred from homology"/>
<evidence type="ECO:0000313" key="6">
    <source>
        <dbReference type="Proteomes" id="UP001634393"/>
    </source>
</evidence>